<reference evidence="8 9" key="1">
    <citation type="submission" date="2015-09" db="EMBL/GenBank/DDBJ databases">
        <title>Draft Genome Sequence of Bradyrhizobium manausense Strain BR 3351T, a Novel Symbiotic Nitrogen-Fixing Alphaproteobacterium Isolated from Brazilian Amazon Rain Forest.</title>
        <authorList>
            <person name="De Araujo J.L."/>
            <person name="Zilli J.E."/>
        </authorList>
    </citation>
    <scope>NUCLEOTIDE SEQUENCE [LARGE SCALE GENOMIC DNA]</scope>
    <source>
        <strain evidence="8 9">BR3351</strain>
    </source>
</reference>
<gene>
    <name evidence="8" type="ORF">AOQ71_07930</name>
</gene>
<comment type="caution">
    <text evidence="8">The sequence shown here is derived from an EMBL/GenBank/DDBJ whole genome shotgun (WGS) entry which is preliminary data.</text>
</comment>
<dbReference type="EMBL" id="LJYG01000034">
    <property type="protein sequence ID" value="KRQ15800.1"/>
    <property type="molecule type" value="Genomic_DNA"/>
</dbReference>
<dbReference type="Pfam" id="PF02653">
    <property type="entry name" value="BPD_transp_2"/>
    <property type="match status" value="1"/>
</dbReference>
<comment type="subcellular location">
    <subcellularLocation>
        <location evidence="1">Cell membrane</location>
        <topology evidence="1">Multi-pass membrane protein</topology>
    </subcellularLocation>
</comment>
<evidence type="ECO:0000256" key="2">
    <source>
        <dbReference type="ARBA" id="ARBA00022475"/>
    </source>
</evidence>
<dbReference type="SUPFAM" id="SSF63829">
    <property type="entry name" value="Calcium-dependent phosphotriesterase"/>
    <property type="match status" value="1"/>
</dbReference>
<dbReference type="RefSeq" id="WP_057744054.1">
    <property type="nucleotide sequence ID" value="NZ_LJYG01000034.1"/>
</dbReference>
<feature type="transmembrane region" description="Helical" evidence="6">
    <location>
        <begin position="116"/>
        <end position="137"/>
    </location>
</feature>
<feature type="transmembrane region" description="Helical" evidence="6">
    <location>
        <begin position="144"/>
        <end position="161"/>
    </location>
</feature>
<evidence type="ECO:0000256" key="1">
    <source>
        <dbReference type="ARBA" id="ARBA00004651"/>
    </source>
</evidence>
<evidence type="ECO:0000259" key="7">
    <source>
        <dbReference type="Pfam" id="PF03088"/>
    </source>
</evidence>
<feature type="transmembrane region" description="Helical" evidence="6">
    <location>
        <begin position="181"/>
        <end position="208"/>
    </location>
</feature>
<feature type="transmembrane region" description="Helical" evidence="6">
    <location>
        <begin position="32"/>
        <end position="53"/>
    </location>
</feature>
<dbReference type="CDD" id="cd06579">
    <property type="entry name" value="TM_PBP1_transp_AraH_like"/>
    <property type="match status" value="1"/>
</dbReference>
<dbReference type="Pfam" id="PF03088">
    <property type="entry name" value="Str_synth"/>
    <property type="match status" value="1"/>
</dbReference>
<dbReference type="Gene3D" id="2.120.10.30">
    <property type="entry name" value="TolB, C-terminal domain"/>
    <property type="match status" value="1"/>
</dbReference>
<dbReference type="PANTHER" id="PTHR32196:SF72">
    <property type="entry name" value="RIBOSE IMPORT PERMEASE PROTEIN RBSC"/>
    <property type="match status" value="1"/>
</dbReference>
<dbReference type="Proteomes" id="UP000051936">
    <property type="component" value="Unassembled WGS sequence"/>
</dbReference>
<keyword evidence="5 6" id="KW-0472">Membrane</keyword>
<dbReference type="STRING" id="989370.AOQ71_07930"/>
<evidence type="ECO:0000256" key="6">
    <source>
        <dbReference type="SAM" id="Phobius"/>
    </source>
</evidence>
<dbReference type="GO" id="GO:0005886">
    <property type="term" value="C:plasma membrane"/>
    <property type="evidence" value="ECO:0007669"/>
    <property type="project" value="UniProtKB-SubCell"/>
</dbReference>
<dbReference type="GO" id="GO:0022857">
    <property type="term" value="F:transmembrane transporter activity"/>
    <property type="evidence" value="ECO:0007669"/>
    <property type="project" value="InterPro"/>
</dbReference>
<feature type="transmembrane region" description="Helical" evidence="6">
    <location>
        <begin position="293"/>
        <end position="311"/>
    </location>
</feature>
<organism evidence="8 9">
    <name type="scientific">Bradyrhizobium manausense</name>
    <dbReference type="NCBI Taxonomy" id="989370"/>
    <lineage>
        <taxon>Bacteria</taxon>
        <taxon>Pseudomonadati</taxon>
        <taxon>Pseudomonadota</taxon>
        <taxon>Alphaproteobacteria</taxon>
        <taxon>Hyphomicrobiales</taxon>
        <taxon>Nitrobacteraceae</taxon>
        <taxon>Bradyrhizobium</taxon>
    </lineage>
</organism>
<dbReference type="PANTHER" id="PTHR32196">
    <property type="entry name" value="ABC TRANSPORTER PERMEASE PROTEIN YPHD-RELATED-RELATED"/>
    <property type="match status" value="1"/>
</dbReference>
<evidence type="ECO:0000256" key="5">
    <source>
        <dbReference type="ARBA" id="ARBA00023136"/>
    </source>
</evidence>
<dbReference type="InterPro" id="IPR018119">
    <property type="entry name" value="Strictosidine_synth_cons-reg"/>
</dbReference>
<keyword evidence="9" id="KW-1185">Reference proteome</keyword>
<feature type="domain" description="Strictosidine synthase conserved region" evidence="7">
    <location>
        <begin position="486"/>
        <end position="572"/>
    </location>
</feature>
<evidence type="ECO:0000313" key="9">
    <source>
        <dbReference type="Proteomes" id="UP000051936"/>
    </source>
</evidence>
<keyword evidence="4 6" id="KW-1133">Transmembrane helix</keyword>
<protein>
    <submittedName>
        <fullName evidence="8">ABC transporter permease</fullName>
    </submittedName>
</protein>
<feature type="transmembrane region" description="Helical" evidence="6">
    <location>
        <begin position="234"/>
        <end position="257"/>
    </location>
</feature>
<dbReference type="FunFam" id="2.120.10.30:FF:000066">
    <property type="entry name" value="ABC transporter permease protein"/>
    <property type="match status" value="1"/>
</dbReference>
<feature type="transmembrane region" description="Helical" evidence="6">
    <location>
        <begin position="317"/>
        <end position="338"/>
    </location>
</feature>
<dbReference type="InterPro" id="IPR011042">
    <property type="entry name" value="6-blade_b-propeller_TolB-like"/>
</dbReference>
<dbReference type="OrthoDB" id="9775406at2"/>
<proteinExistence type="predicted"/>
<dbReference type="Pfam" id="PF20067">
    <property type="entry name" value="SSL_N"/>
    <property type="match status" value="1"/>
</dbReference>
<evidence type="ECO:0000256" key="3">
    <source>
        <dbReference type="ARBA" id="ARBA00022692"/>
    </source>
</evidence>
<keyword evidence="3 6" id="KW-0812">Transmembrane</keyword>
<feature type="transmembrane region" description="Helical" evidence="6">
    <location>
        <begin position="91"/>
        <end position="110"/>
    </location>
</feature>
<evidence type="ECO:0000256" key="4">
    <source>
        <dbReference type="ARBA" id="ARBA00022989"/>
    </source>
</evidence>
<name>A0A0R3E0S6_9BRAD</name>
<dbReference type="InterPro" id="IPR001851">
    <property type="entry name" value="ABC_transp_permease"/>
</dbReference>
<feature type="transmembrane region" description="Helical" evidence="6">
    <location>
        <begin position="65"/>
        <end position="84"/>
    </location>
</feature>
<dbReference type="AlphaFoldDB" id="A0A0R3E0S6"/>
<keyword evidence="2" id="KW-1003">Cell membrane</keyword>
<accession>A0A0R3E0S6</accession>
<evidence type="ECO:0000313" key="8">
    <source>
        <dbReference type="EMBL" id="KRQ15800.1"/>
    </source>
</evidence>
<sequence length="715" mass="78418">MSTIEAFAESLTQSARRFSPRLLLSELLLKQWFEPVVPFTVMIGLWLYFALTIPDYASVQNGLSLLRLFAEFGFVALAMGFCLISGGIDLSVGAIFALCNFAALFFLLVMEWPVGLVVVATLCVGAALGSINGLLIGFLKARPFLTTLVTLIILRASVNLLNTGYAQVFATNSVDSDAWDFIGTGSVLGIPVNAATLFLVLLICHIFLSRSRYGWHLTAIGASRKAARHAGIRVRLMLFLTYVLSGTLCAASGIFYAARQASTDSTTGVGWEFQALTAVVLGGISLAGGKGTVWRAMIGALIVFLLINGLVRMGIPGYVTSAVTGMILLAAVGIDVKWSKNRGKAIQKIYVNPAYVAFSPAPSVQRGSASPFAQNDRLIHAQVIGLDQVEGPEDVIVDRQGRVYGSTRDGNVIRFSGENFEQREVFAHIGGRPLGMQFDRDENLIVAVAGMGVYGVAPDGRVFKVTDETNRTWYKLNDDSRLRMADDLDIAPDGKIYFSDCTTRYEMTTNTLDILEARPNGRVVCYDPKTRTTRTVINHFYFPNGVCVSHDGKSVLIASTSLCKIFRYWIEGPKKGRTEVLIDELPGNPDNINRASDGNYWLALVGIRTPTFDLSVRKPGFRLRMVKQVPTDEWLAPALNHGCVLKFNEQGEALESWWDPTGISHSTLTSMREHKGYLYLGGLENNRIGRIKLDGVDESWTGYDAYWGDKSRVKG</sequence>